<proteinExistence type="predicted"/>
<protein>
    <submittedName>
        <fullName evidence="2">Uncharacterized protein</fullName>
    </submittedName>
</protein>
<reference evidence="2 3" key="1">
    <citation type="submission" date="2020-03" db="EMBL/GenBank/DDBJ databases">
        <title>Genomic Encyclopedia of Type Strains, Phase IV (KMG-IV): sequencing the most valuable type-strain genomes for metagenomic binning, comparative biology and taxonomic classification.</title>
        <authorList>
            <person name="Goeker M."/>
        </authorList>
    </citation>
    <scope>NUCLEOTIDE SEQUENCE [LARGE SCALE GENOMIC DNA]</scope>
    <source>
        <strain evidence="2 3">DSM 105096</strain>
    </source>
</reference>
<sequence>MDKLFLRAKPWMLFIPLFLPYVYQGVARGAWMDGLNAVITLDGKVGTTRAVEDMMGGLARFVSLYAIIYAVALLVTLGWQWSVVKRLHGSLPPGTGLKRKNFAVAVGLYLVAATVMTYLFTQVYSVVYSLYRWGAMESDELNESFTGFTSWFGVAFLCGILMFGLTIYLNYFVGKLIRSVELGKPARGSDYLGYSLLSYFLVIGVWILQPKVQRYLASGTTAKPGDESVW</sequence>
<keyword evidence="1" id="KW-0472">Membrane</keyword>
<dbReference type="RefSeq" id="WP_168036121.1">
    <property type="nucleotide sequence ID" value="NZ_JAATJH010000001.1"/>
</dbReference>
<organism evidence="2 3">
    <name type="scientific">Neolewinella antarctica</name>
    <dbReference type="NCBI Taxonomy" id="442734"/>
    <lineage>
        <taxon>Bacteria</taxon>
        <taxon>Pseudomonadati</taxon>
        <taxon>Bacteroidota</taxon>
        <taxon>Saprospiria</taxon>
        <taxon>Saprospirales</taxon>
        <taxon>Lewinellaceae</taxon>
        <taxon>Neolewinella</taxon>
    </lineage>
</organism>
<accession>A0ABX0X9A7</accession>
<evidence type="ECO:0000256" key="1">
    <source>
        <dbReference type="SAM" id="Phobius"/>
    </source>
</evidence>
<feature type="transmembrane region" description="Helical" evidence="1">
    <location>
        <begin position="12"/>
        <end position="31"/>
    </location>
</feature>
<feature type="transmembrane region" description="Helical" evidence="1">
    <location>
        <begin position="191"/>
        <end position="208"/>
    </location>
</feature>
<evidence type="ECO:0000313" key="2">
    <source>
        <dbReference type="EMBL" id="NJC25367.1"/>
    </source>
</evidence>
<evidence type="ECO:0000313" key="3">
    <source>
        <dbReference type="Proteomes" id="UP000770785"/>
    </source>
</evidence>
<feature type="transmembrane region" description="Helical" evidence="1">
    <location>
        <begin position="102"/>
        <end position="131"/>
    </location>
</feature>
<dbReference type="Proteomes" id="UP000770785">
    <property type="component" value="Unassembled WGS sequence"/>
</dbReference>
<name>A0ABX0X9A7_9BACT</name>
<keyword evidence="1" id="KW-1133">Transmembrane helix</keyword>
<keyword evidence="1" id="KW-0812">Transmembrane</keyword>
<gene>
    <name evidence="2" type="ORF">GGR27_000848</name>
</gene>
<feature type="transmembrane region" description="Helical" evidence="1">
    <location>
        <begin position="151"/>
        <end position="171"/>
    </location>
</feature>
<comment type="caution">
    <text evidence="2">The sequence shown here is derived from an EMBL/GenBank/DDBJ whole genome shotgun (WGS) entry which is preliminary data.</text>
</comment>
<feature type="transmembrane region" description="Helical" evidence="1">
    <location>
        <begin position="62"/>
        <end position="81"/>
    </location>
</feature>
<dbReference type="EMBL" id="JAATJH010000001">
    <property type="protein sequence ID" value="NJC25367.1"/>
    <property type="molecule type" value="Genomic_DNA"/>
</dbReference>
<keyword evidence="3" id="KW-1185">Reference proteome</keyword>